<dbReference type="InterPro" id="IPR043968">
    <property type="entry name" value="SGNH"/>
</dbReference>
<protein>
    <submittedName>
        <fullName evidence="4">Peptidoglycan/LPS O-acetylase OafA/YrhL</fullName>
    </submittedName>
</protein>
<name>A0A840DJ34_9MICO</name>
<dbReference type="Pfam" id="PF19040">
    <property type="entry name" value="SGNH"/>
    <property type="match status" value="1"/>
</dbReference>
<keyword evidence="1" id="KW-1133">Transmembrane helix</keyword>
<proteinExistence type="predicted"/>
<feature type="transmembrane region" description="Helical" evidence="1">
    <location>
        <begin position="14"/>
        <end position="33"/>
    </location>
</feature>
<keyword evidence="1" id="KW-0472">Membrane</keyword>
<dbReference type="Pfam" id="PF01757">
    <property type="entry name" value="Acyl_transf_3"/>
    <property type="match status" value="1"/>
</dbReference>
<dbReference type="AlphaFoldDB" id="A0A840DJ34"/>
<feature type="transmembrane region" description="Helical" evidence="1">
    <location>
        <begin position="336"/>
        <end position="358"/>
    </location>
</feature>
<organism evidence="4 5">
    <name type="scientific">Canibacter oris</name>
    <dbReference type="NCBI Taxonomy" id="1365628"/>
    <lineage>
        <taxon>Bacteria</taxon>
        <taxon>Bacillati</taxon>
        <taxon>Actinomycetota</taxon>
        <taxon>Actinomycetes</taxon>
        <taxon>Micrococcales</taxon>
        <taxon>Microbacteriaceae</taxon>
        <taxon>Canibacter</taxon>
    </lineage>
</organism>
<comment type="caution">
    <text evidence="4">The sequence shown here is derived from an EMBL/GenBank/DDBJ whole genome shotgun (WGS) entry which is preliminary data.</text>
</comment>
<keyword evidence="1" id="KW-0812">Transmembrane</keyword>
<dbReference type="GO" id="GO:0016747">
    <property type="term" value="F:acyltransferase activity, transferring groups other than amino-acyl groups"/>
    <property type="evidence" value="ECO:0007669"/>
    <property type="project" value="InterPro"/>
</dbReference>
<accession>A0A840DJ34</accession>
<evidence type="ECO:0000313" key="4">
    <source>
        <dbReference type="EMBL" id="MBB4071492.1"/>
    </source>
</evidence>
<feature type="transmembrane region" description="Helical" evidence="1">
    <location>
        <begin position="379"/>
        <end position="399"/>
    </location>
</feature>
<evidence type="ECO:0000256" key="1">
    <source>
        <dbReference type="SAM" id="Phobius"/>
    </source>
</evidence>
<dbReference type="Proteomes" id="UP000571183">
    <property type="component" value="Unassembled WGS sequence"/>
</dbReference>
<feature type="transmembrane region" description="Helical" evidence="1">
    <location>
        <begin position="187"/>
        <end position="205"/>
    </location>
</feature>
<feature type="transmembrane region" description="Helical" evidence="1">
    <location>
        <begin position="79"/>
        <end position="98"/>
    </location>
</feature>
<evidence type="ECO:0000313" key="5">
    <source>
        <dbReference type="Proteomes" id="UP000571183"/>
    </source>
</evidence>
<feature type="transmembrane region" description="Helical" evidence="1">
    <location>
        <begin position="143"/>
        <end position="167"/>
    </location>
</feature>
<sequence>MSESKTTASPARRLDLHGLRGLAVLLVVVYHVFVGKVSGGVDVFLFLSAYFLTGGFMRQLHERQLPHAPKYWLVAFKRLLPPAFTVILLTFLAVYLLLPSGTHMPALQDGIFAVLQAENWWLISQSTDYYALDRTSASPYQHFWSLAIQSQIFIVWPLLFLLVGLLLRLTTSATTTSKRLRARAKTLTFIVFGLVTAASFSWSVYSTALQQEIAYFDTFARAWEFGLGTIVALLFPLTKVRAVLTAGQQRLRSAVSLLGVTVLVSMGALLDVAASFPGWIALWPLAAATLVIAAGSNPLLESRVFQFFGDISYAFYLVHWPLLVVVMTYFDRPTASLRAGLVIFAVSVVLAWVLTKLVDDPFRKLSLNSLKGWAAPATITAWVAVTLATLLGTQALFLAQQQERLRLAAQISPAHPGALIFDSEYSRDENAETAVAVTPAASDLSTEWWTLPHPCSDFFEVPANLTDFCSARWQSKTDRSKHIVYWGNSRLEQLSSGIDEVATEQGWKATAVLIGGCAPGFNDDAFCRDRSAETLEYLLKTRPDAVVIQTSFIDFAESPFEQSSPETQQIVKQLTAAGISVIALRDHARLQLSPTTCHETRTVAECSETVTSQFANTRIDTEMLSIAKVYPLDFNEQICPAGDCVPVIGNIHVFLDENHITKTYSRTLRNAVAAQLAAQDFQW</sequence>
<feature type="transmembrane region" description="Helical" evidence="1">
    <location>
        <begin position="307"/>
        <end position="330"/>
    </location>
</feature>
<feature type="transmembrane region" description="Helical" evidence="1">
    <location>
        <begin position="225"/>
        <end position="244"/>
    </location>
</feature>
<reference evidence="4" key="1">
    <citation type="submission" date="2020-08" db="EMBL/GenBank/DDBJ databases">
        <title>Sequencing the genomes of 1000 actinobacteria strains.</title>
        <authorList>
            <person name="Klenk H.-P."/>
        </authorList>
    </citation>
    <scope>NUCLEOTIDE SEQUENCE [LARGE SCALE GENOMIC DNA]</scope>
    <source>
        <strain evidence="4">DSM 27064</strain>
    </source>
</reference>
<feature type="transmembrane region" description="Helical" evidence="1">
    <location>
        <begin position="39"/>
        <end position="58"/>
    </location>
</feature>
<dbReference type="PANTHER" id="PTHR23028:SF53">
    <property type="entry name" value="ACYL_TRANSF_3 DOMAIN-CONTAINING PROTEIN"/>
    <property type="match status" value="1"/>
</dbReference>
<dbReference type="PANTHER" id="PTHR23028">
    <property type="entry name" value="ACETYLTRANSFERASE"/>
    <property type="match status" value="1"/>
</dbReference>
<evidence type="ECO:0000259" key="2">
    <source>
        <dbReference type="Pfam" id="PF01757"/>
    </source>
</evidence>
<feature type="transmembrane region" description="Helical" evidence="1">
    <location>
        <begin position="276"/>
        <end position="295"/>
    </location>
</feature>
<keyword evidence="5" id="KW-1185">Reference proteome</keyword>
<dbReference type="InterPro" id="IPR050879">
    <property type="entry name" value="Acyltransferase_3"/>
</dbReference>
<evidence type="ECO:0000259" key="3">
    <source>
        <dbReference type="Pfam" id="PF19040"/>
    </source>
</evidence>
<feature type="domain" description="Acyltransferase 3" evidence="2">
    <location>
        <begin position="15"/>
        <end position="355"/>
    </location>
</feature>
<dbReference type="GO" id="GO:0016020">
    <property type="term" value="C:membrane"/>
    <property type="evidence" value="ECO:0007669"/>
    <property type="project" value="TreeGrafter"/>
</dbReference>
<dbReference type="EMBL" id="JACIFD010000006">
    <property type="protein sequence ID" value="MBB4071492.1"/>
    <property type="molecule type" value="Genomic_DNA"/>
</dbReference>
<dbReference type="GO" id="GO:0000271">
    <property type="term" value="P:polysaccharide biosynthetic process"/>
    <property type="evidence" value="ECO:0007669"/>
    <property type="project" value="TreeGrafter"/>
</dbReference>
<dbReference type="RefSeq" id="WP_183304548.1">
    <property type="nucleotide sequence ID" value="NZ_JACIFD010000006.1"/>
</dbReference>
<gene>
    <name evidence="4" type="ORF">F5897_000796</name>
</gene>
<dbReference type="InterPro" id="IPR002656">
    <property type="entry name" value="Acyl_transf_3_dom"/>
</dbReference>
<feature type="domain" description="SGNH" evidence="3">
    <location>
        <begin position="468"/>
        <end position="673"/>
    </location>
</feature>
<feature type="transmembrane region" description="Helical" evidence="1">
    <location>
        <begin position="251"/>
        <end position="270"/>
    </location>
</feature>